<evidence type="ECO:0000313" key="2">
    <source>
        <dbReference type="Proteomes" id="UP001150603"/>
    </source>
</evidence>
<comment type="caution">
    <text evidence="1">The sequence shown here is derived from an EMBL/GenBank/DDBJ whole genome shotgun (WGS) entry which is preliminary data.</text>
</comment>
<reference evidence="1" key="1">
    <citation type="submission" date="2022-07" db="EMBL/GenBank/DDBJ databases">
        <title>Phylogenomic reconstructions and comparative analyses of Kickxellomycotina fungi.</title>
        <authorList>
            <person name="Reynolds N.K."/>
            <person name="Stajich J.E."/>
            <person name="Barry K."/>
            <person name="Grigoriev I.V."/>
            <person name="Crous P."/>
            <person name="Smith M.E."/>
        </authorList>
    </citation>
    <scope>NUCLEOTIDE SEQUENCE</scope>
    <source>
        <strain evidence="1">NRRL 5244</strain>
    </source>
</reference>
<evidence type="ECO:0000313" key="1">
    <source>
        <dbReference type="EMBL" id="KAJ1950538.1"/>
    </source>
</evidence>
<protein>
    <submittedName>
        <fullName evidence="1">Uncharacterized protein</fullName>
    </submittedName>
</protein>
<name>A0ACC1JG44_9FUNG</name>
<keyword evidence="2" id="KW-1185">Reference proteome</keyword>
<accession>A0ACC1JG44</accession>
<dbReference type="EMBL" id="JANBPW010000184">
    <property type="protein sequence ID" value="KAJ1950538.1"/>
    <property type="molecule type" value="Genomic_DNA"/>
</dbReference>
<gene>
    <name evidence="1" type="ORF">FBU59_000629</name>
</gene>
<proteinExistence type="predicted"/>
<organism evidence="1 2">
    <name type="scientific">Linderina macrospora</name>
    <dbReference type="NCBI Taxonomy" id="4868"/>
    <lineage>
        <taxon>Eukaryota</taxon>
        <taxon>Fungi</taxon>
        <taxon>Fungi incertae sedis</taxon>
        <taxon>Zoopagomycota</taxon>
        <taxon>Kickxellomycotina</taxon>
        <taxon>Kickxellomycetes</taxon>
        <taxon>Kickxellales</taxon>
        <taxon>Kickxellaceae</taxon>
        <taxon>Linderina</taxon>
    </lineage>
</organism>
<sequence length="1471" mass="160527">MSDSPKTANADKKKAREKLRAFYKTQARAASTQPQNSSALRQQVELTVPTSNNTLSRSTGKKSRRHPSLQKAKSPLDIDTAAFDSKKYLKKLLVDKGVAGLLEADNGLVTEIRHIDGDMKTMVYENYSKFISATETIRKMKEDADYMDAEMEKLTKRVSEISTRTDAVNSKFAEKREAIQRLNTEHRLMTKLQFLFDLPEQLNKSIGKGEFVAAARLWSRTQPLLEHYRQLGVFASVEKDGKEIMASVENTIWNRWRDPTTDISEGAECASLLALLRPEKVSELWREYLQIQGTKNRNLRQAALTASYAYPIVCDSAAQTPHEIMGTAEPDPSGAPLPAVAAAAVAAKIIGAPMDGQSQSHDSLRSRTTHFNEQYLPVWNSLVIGFASQFVSPTGTGILDKLKDVSTATTGTGAGNSAQGRTMSLLEATTEGTVVGLLSPLVDSQTDTADGMANLSIGNKKDQLMVAWQAMSAEELRTAQRQFAEHMGEWSEEYEFIIDSLIRFPDDVTEDSVKPYLEQLDELVIAVSKYPILARVGGLHDSIQRIVNRWQEHLVEGALHAIIRDLLERIEYYFDPLVDSFETNAVSTPSQMSANGSVAGGGGMFATIPRTASISRHRRNSSIRSATSQGDIVTQQQQHQRAGSAVSSGWIGSGDRSSQTFNESQLQQQQPAITSVTPSTGPQPVPHIQTQPHHMRALMHVRTLSSNHDGPNPVSTFGNLSPSLNSPVLVASANRISRASTFHLSSSQRSSQNASTSKTIAKRKFRHQRTHSSNYVEAMEAVDDTNKPGHDQPPNTAGIQQLRRSFSLHRNGVRRYKPWLVNTVNRNAPLHVFLADIESWLIQQVLERVNPLLECVVQHYLDIEGSQILDDDDDDDAGSSLSSGTPMPQRGTNSLQAQVASRLRQTFIKTLDRSLDTWMSSWIPDSFLYATLANQVFGTRAFVEKSTAAAPMAQYGISSVSDPVASLLLARFAVDFELTLTQSIYQLCEQGISILPDDASAGGHGRRLGDVSNFGSADVSVSNLLASSRPDNSADPNAERLYSLTTTPMARADSMASTTSRRGGLGNSAARGSLLKTHQANHSAKWHSVAEKLVRHFVMTVGQDISADYLKMHPYDYNPPMVVVDDVQKRFSTTSLDQRSLEKSAVPARPLHVTRVSEVWLTICRWLKQVEDDTNALFYDPIFSSTLKPLDSPHETGASYDRPAEPVAKSQHRISAQAFGGANALRLGISGSPASTNMHHTPSGGYSSNLHAHILSNIDRLFAERVDIFPTTINPLSAGKILTHLAMQMIKAALEAVRLRPVVFETVPEFQQVVVDAAFVRSWVLRYAGVPPNLQRPSATSSMGANGQSPNAPVESRRRTPKQPSVAAGSGNASTAAQSGGLAASAASSPVVNERDAQAIHNLIDDWVTSAGACAHTPTKPDGALVDRVVKGAWMSVYFGIEADDNLDDGSLAGALRQAVASPSPSANFDV</sequence>
<dbReference type="Proteomes" id="UP001150603">
    <property type="component" value="Unassembled WGS sequence"/>
</dbReference>